<protein>
    <submittedName>
        <fullName evidence="3">PPOX class F420-dependent enzyme</fullName>
    </submittedName>
</protein>
<dbReference type="EMBL" id="BSUK01000001">
    <property type="protein sequence ID" value="GMA26371.1"/>
    <property type="molecule type" value="Genomic_DNA"/>
</dbReference>
<evidence type="ECO:0000313" key="3">
    <source>
        <dbReference type="EMBL" id="GMA26371.1"/>
    </source>
</evidence>
<reference evidence="4" key="1">
    <citation type="journal article" date="2019" name="Int. J. Syst. Evol. Microbiol.">
        <title>The Global Catalogue of Microorganisms (GCM) 10K type strain sequencing project: providing services to taxonomists for standard genome sequencing and annotation.</title>
        <authorList>
            <consortium name="The Broad Institute Genomics Platform"/>
            <consortium name="The Broad Institute Genome Sequencing Center for Infectious Disease"/>
            <person name="Wu L."/>
            <person name="Ma J."/>
        </authorList>
    </citation>
    <scope>NUCLEOTIDE SEQUENCE [LARGE SCALE GENOMIC DNA]</scope>
    <source>
        <strain evidence="4">NBRC 106348</strain>
    </source>
</reference>
<keyword evidence="4" id="KW-1185">Reference proteome</keyword>
<dbReference type="InterPro" id="IPR012349">
    <property type="entry name" value="Split_barrel_FMN-bd"/>
</dbReference>
<dbReference type="PANTHER" id="PTHR35176:SF1">
    <property type="entry name" value="F420H(2)-DEPENDENT BILIVERDIN REDUCTASE"/>
    <property type="match status" value="1"/>
</dbReference>
<dbReference type="NCBIfam" id="TIGR03618">
    <property type="entry name" value="Rv1155_F420"/>
    <property type="match status" value="1"/>
</dbReference>
<keyword evidence="1" id="KW-0560">Oxidoreductase</keyword>
<evidence type="ECO:0000259" key="2">
    <source>
        <dbReference type="Pfam" id="PF01243"/>
    </source>
</evidence>
<accession>A0ABQ6I7V7</accession>
<dbReference type="InterPro" id="IPR019920">
    <property type="entry name" value="F420-binding_dom_put"/>
</dbReference>
<dbReference type="InterPro" id="IPR011576">
    <property type="entry name" value="Pyridox_Oxase_N"/>
</dbReference>
<dbReference type="Gene3D" id="2.30.110.10">
    <property type="entry name" value="Electron Transport, Fmn-binding Protein, Chain A"/>
    <property type="match status" value="1"/>
</dbReference>
<sequence length="146" mass="16294">MGNPYTLVEWGLVVHLNPEQRVFVTERHLATLTTLRDDGSPHVVPVAFTWDDDTGVVRITTNRHSVKARNAARRGDGTAPRASVCQVEGGRWITLEGSVEVVPDFEEIVDAVARYARRYRPLEPNPDRVVLRIAVDRVMSSAYMAG</sequence>
<gene>
    <name evidence="3" type="ORF">GCM10025864_41300</name>
</gene>
<dbReference type="SUPFAM" id="SSF50475">
    <property type="entry name" value="FMN-binding split barrel"/>
    <property type="match status" value="1"/>
</dbReference>
<evidence type="ECO:0000313" key="4">
    <source>
        <dbReference type="Proteomes" id="UP001157091"/>
    </source>
</evidence>
<dbReference type="RefSeq" id="WP_431310302.1">
    <property type="nucleotide sequence ID" value="NZ_BSUK01000001.1"/>
</dbReference>
<dbReference type="PANTHER" id="PTHR35176">
    <property type="entry name" value="HEME OXYGENASE HI_0854-RELATED"/>
    <property type="match status" value="1"/>
</dbReference>
<organism evidence="3 4">
    <name type="scientific">Luteimicrobium album</name>
    <dbReference type="NCBI Taxonomy" id="1054550"/>
    <lineage>
        <taxon>Bacteria</taxon>
        <taxon>Bacillati</taxon>
        <taxon>Actinomycetota</taxon>
        <taxon>Actinomycetes</taxon>
        <taxon>Micrococcales</taxon>
        <taxon>Luteimicrobium</taxon>
    </lineage>
</organism>
<name>A0ABQ6I7V7_9MICO</name>
<feature type="domain" description="Pyridoxamine 5'-phosphate oxidase N-terminal" evidence="2">
    <location>
        <begin position="17"/>
        <end position="138"/>
    </location>
</feature>
<dbReference type="InterPro" id="IPR052019">
    <property type="entry name" value="F420H2_bilvrd_red/Heme_oxyg"/>
</dbReference>
<comment type="caution">
    <text evidence="3">The sequence shown here is derived from an EMBL/GenBank/DDBJ whole genome shotgun (WGS) entry which is preliminary data.</text>
</comment>
<evidence type="ECO:0000256" key="1">
    <source>
        <dbReference type="ARBA" id="ARBA00023002"/>
    </source>
</evidence>
<proteinExistence type="predicted"/>
<dbReference type="Proteomes" id="UP001157091">
    <property type="component" value="Unassembled WGS sequence"/>
</dbReference>
<dbReference type="Pfam" id="PF01243">
    <property type="entry name" value="PNPOx_N"/>
    <property type="match status" value="1"/>
</dbReference>